<feature type="compositionally biased region" description="Polar residues" evidence="1">
    <location>
        <begin position="1"/>
        <end position="24"/>
    </location>
</feature>
<evidence type="ECO:0000313" key="2">
    <source>
        <dbReference type="EMBL" id="PSR80859.1"/>
    </source>
</evidence>
<evidence type="ECO:0000313" key="3">
    <source>
        <dbReference type="Proteomes" id="UP000241462"/>
    </source>
</evidence>
<dbReference type="AlphaFoldDB" id="A0A2T3A139"/>
<dbReference type="Pfam" id="PF07956">
    <property type="entry name" value="DUF1690"/>
    <property type="match status" value="1"/>
</dbReference>
<gene>
    <name evidence="2" type="ORF">BD289DRAFT_439950</name>
</gene>
<evidence type="ECO:0008006" key="4">
    <source>
        <dbReference type="Google" id="ProtNLM"/>
    </source>
</evidence>
<dbReference type="OrthoDB" id="5544375at2759"/>
<accession>A0A2T3A139</accession>
<sequence>MGANSSKPSGSAPTHVWNGSSPAGLSQDIIEQLQGSTENDATRNALIESQVQRRVADELRKLQQNSDSQLSSLLQKATASDESSSSSSTEKDNLSRHTVNQSVEQLRQKVEARRLVKEVPEGVEEARREVVRCLRDNDRRPLDCWQEVERFREEVRRLEKGWVERVIS</sequence>
<dbReference type="Proteomes" id="UP000241462">
    <property type="component" value="Unassembled WGS sequence"/>
</dbReference>
<feature type="compositionally biased region" description="Low complexity" evidence="1">
    <location>
        <begin position="62"/>
        <end position="88"/>
    </location>
</feature>
<name>A0A2T3A139_9PEZI</name>
<feature type="region of interest" description="Disordered" evidence="1">
    <location>
        <begin position="1"/>
        <end position="45"/>
    </location>
</feature>
<keyword evidence="3" id="KW-1185">Reference proteome</keyword>
<reference evidence="2 3" key="1">
    <citation type="journal article" date="2018" name="Mycol. Prog.">
        <title>Coniella lustricola, a new species from submerged detritus.</title>
        <authorList>
            <person name="Raudabaugh D.B."/>
            <person name="Iturriaga T."/>
            <person name="Carver A."/>
            <person name="Mondo S."/>
            <person name="Pangilinan J."/>
            <person name="Lipzen A."/>
            <person name="He G."/>
            <person name="Amirebrahimi M."/>
            <person name="Grigoriev I.V."/>
            <person name="Miller A.N."/>
        </authorList>
    </citation>
    <scope>NUCLEOTIDE SEQUENCE [LARGE SCALE GENOMIC DNA]</scope>
    <source>
        <strain evidence="2 3">B22-T-1</strain>
    </source>
</reference>
<dbReference type="FunCoup" id="A0A2T3A139">
    <property type="interactions" value="41"/>
</dbReference>
<dbReference type="InterPro" id="IPR012471">
    <property type="entry name" value="DUF1690"/>
</dbReference>
<organism evidence="2 3">
    <name type="scientific">Coniella lustricola</name>
    <dbReference type="NCBI Taxonomy" id="2025994"/>
    <lineage>
        <taxon>Eukaryota</taxon>
        <taxon>Fungi</taxon>
        <taxon>Dikarya</taxon>
        <taxon>Ascomycota</taxon>
        <taxon>Pezizomycotina</taxon>
        <taxon>Sordariomycetes</taxon>
        <taxon>Sordariomycetidae</taxon>
        <taxon>Diaporthales</taxon>
        <taxon>Schizoparmaceae</taxon>
        <taxon>Coniella</taxon>
    </lineage>
</organism>
<dbReference type="InParanoid" id="A0A2T3A139"/>
<feature type="region of interest" description="Disordered" evidence="1">
    <location>
        <begin position="62"/>
        <end position="103"/>
    </location>
</feature>
<dbReference type="EMBL" id="KZ678517">
    <property type="protein sequence ID" value="PSR80859.1"/>
    <property type="molecule type" value="Genomic_DNA"/>
</dbReference>
<protein>
    <recommendedName>
        <fullName evidence="4">Altered inheritance of mitochondria protein 13, mitochondrial</fullName>
    </recommendedName>
</protein>
<evidence type="ECO:0000256" key="1">
    <source>
        <dbReference type="SAM" id="MobiDB-lite"/>
    </source>
</evidence>
<proteinExistence type="predicted"/>